<evidence type="ECO:0000256" key="1">
    <source>
        <dbReference type="SAM" id="Phobius"/>
    </source>
</evidence>
<keyword evidence="1" id="KW-0472">Membrane</keyword>
<dbReference type="InterPro" id="IPR008756">
    <property type="entry name" value="Peptidase_M56"/>
</dbReference>
<accession>A0A383RJE6</accession>
<keyword evidence="1" id="KW-0812">Transmembrane</keyword>
<feature type="transmembrane region" description="Helical" evidence="1">
    <location>
        <begin position="119"/>
        <end position="140"/>
    </location>
</feature>
<dbReference type="Pfam" id="PF05569">
    <property type="entry name" value="Peptidase_M56"/>
    <property type="match status" value="1"/>
</dbReference>
<dbReference type="InterPro" id="IPR052173">
    <property type="entry name" value="Beta-lactam_resp_regulator"/>
</dbReference>
<reference evidence="4" key="1">
    <citation type="submission" date="2018-08" db="EMBL/GenBank/DDBJ databases">
        <authorList>
            <person name="Chevrot R."/>
        </authorList>
    </citation>
    <scope>NUCLEOTIDE SEQUENCE [LARGE SCALE GENOMIC DNA]</scope>
</reference>
<dbReference type="CDD" id="cd07326">
    <property type="entry name" value="M56_BlaR1_MecR1_like"/>
    <property type="match status" value="1"/>
</dbReference>
<protein>
    <submittedName>
        <fullName evidence="3">Peptidase, M56 domain-containing protein</fullName>
    </submittedName>
</protein>
<dbReference type="Gene3D" id="3.30.2010.10">
    <property type="entry name" value="Metalloproteases ('zincins'), catalytic domain"/>
    <property type="match status" value="1"/>
</dbReference>
<proteinExistence type="predicted"/>
<evidence type="ECO:0000313" key="3">
    <source>
        <dbReference type="EMBL" id="SYX86702.1"/>
    </source>
</evidence>
<feature type="transmembrane region" description="Helical" evidence="1">
    <location>
        <begin position="165"/>
        <end position="182"/>
    </location>
</feature>
<evidence type="ECO:0000259" key="2">
    <source>
        <dbReference type="Pfam" id="PF05569"/>
    </source>
</evidence>
<gene>
    <name evidence="3" type="ORF">PBLR_15128</name>
</gene>
<dbReference type="PANTHER" id="PTHR34978">
    <property type="entry name" value="POSSIBLE SENSOR-TRANSDUCER PROTEIN BLAR"/>
    <property type="match status" value="1"/>
</dbReference>
<sequence>MWKNRSTFIFSSMLLIAAVLFCQMVLYAMKVLAGWELHFNLVEACSTLMQNYGLSKFVYVLDAYVFCTLISVLILFIRQMWLSRKAYWKLHAHRSQELTLQMNSRFYEGKQRMMIVEHASPIAFTMGLWLPIVVVSTGLMEMLDDDELEAVVHHEAFHQMHRDPLRMFILSLLASVMWYMPIMRWSKQQYNIIREVLADHYAIGRLGTSAHLGSALLKMLKQGKAPRMPFAYVSFADTSINYRIRQLLEPDTDIPMKLPFTPAIVSLQVLLALCLLFFAAMP</sequence>
<dbReference type="Proteomes" id="UP000304148">
    <property type="component" value="Chromosome"/>
</dbReference>
<feature type="domain" description="Peptidase M56" evidence="2">
    <location>
        <begin position="49"/>
        <end position="245"/>
    </location>
</feature>
<dbReference type="AlphaFoldDB" id="A0A383RJE6"/>
<dbReference type="EMBL" id="LS992241">
    <property type="protein sequence ID" value="SYX86702.1"/>
    <property type="molecule type" value="Genomic_DNA"/>
</dbReference>
<evidence type="ECO:0000313" key="4">
    <source>
        <dbReference type="Proteomes" id="UP000304148"/>
    </source>
</evidence>
<keyword evidence="1" id="KW-1133">Transmembrane helix</keyword>
<name>A0A383RJE6_PAEAL</name>
<organism evidence="3 4">
    <name type="scientific">Paenibacillus alvei</name>
    <name type="common">Bacillus alvei</name>
    <dbReference type="NCBI Taxonomy" id="44250"/>
    <lineage>
        <taxon>Bacteria</taxon>
        <taxon>Bacillati</taxon>
        <taxon>Bacillota</taxon>
        <taxon>Bacilli</taxon>
        <taxon>Bacillales</taxon>
        <taxon>Paenibacillaceae</taxon>
        <taxon>Paenibacillus</taxon>
    </lineage>
</organism>
<feature type="transmembrane region" description="Helical" evidence="1">
    <location>
        <begin position="260"/>
        <end position="281"/>
    </location>
</feature>
<dbReference type="RefSeq" id="WP_138188549.1">
    <property type="nucleotide sequence ID" value="NZ_LS992241.1"/>
</dbReference>
<feature type="transmembrane region" description="Helical" evidence="1">
    <location>
        <begin position="57"/>
        <end position="77"/>
    </location>
</feature>
<dbReference type="PANTHER" id="PTHR34978:SF3">
    <property type="entry name" value="SLR0241 PROTEIN"/>
    <property type="match status" value="1"/>
</dbReference>